<name>A0A9W9ZUB8_9CNID</name>
<dbReference type="OrthoDB" id="5984312at2759"/>
<keyword evidence="3" id="KW-1185">Reference proteome</keyword>
<evidence type="ECO:0000256" key="1">
    <source>
        <dbReference type="SAM" id="MobiDB-lite"/>
    </source>
</evidence>
<dbReference type="Proteomes" id="UP001163046">
    <property type="component" value="Unassembled WGS sequence"/>
</dbReference>
<organism evidence="2 3">
    <name type="scientific">Desmophyllum pertusum</name>
    <dbReference type="NCBI Taxonomy" id="174260"/>
    <lineage>
        <taxon>Eukaryota</taxon>
        <taxon>Metazoa</taxon>
        <taxon>Cnidaria</taxon>
        <taxon>Anthozoa</taxon>
        <taxon>Hexacorallia</taxon>
        <taxon>Scleractinia</taxon>
        <taxon>Caryophylliina</taxon>
        <taxon>Caryophylliidae</taxon>
        <taxon>Desmophyllum</taxon>
    </lineage>
</organism>
<gene>
    <name evidence="2" type="ORF">OS493_000955</name>
</gene>
<comment type="caution">
    <text evidence="2">The sequence shown here is derived from an EMBL/GenBank/DDBJ whole genome shotgun (WGS) entry which is preliminary data.</text>
</comment>
<dbReference type="AlphaFoldDB" id="A0A9W9ZUB8"/>
<sequence length="301" mass="33351">MAHYSLANTTLIGQEVQQRLWEKYWGEQFPAQPAPYMWYHPGMCYHGYPYGVPATFHPASAHAGSDQSQHPVLSQRNIEKSSDDDVDNVNDILAEILGEGKIQQTNTQITSKQKQGLNSSSPKIVDPVTNNLNWNMFSTDLADGIAVSILDSFILELPLLDFTLVQSVLQDIDKNLPQPQVQQSTEKNEYFQDIAILPQTECQCNNDETHSDEAVHSDDSTVNVKELEHSSSLDTQDDTAKTDSSPSGLHTIGKTFPDEDFCSAEPVSSTDESKSSNISESETQAKCSSIDEQIEQLADPK</sequence>
<feature type="compositionally biased region" description="Polar residues" evidence="1">
    <location>
        <begin position="266"/>
        <end position="291"/>
    </location>
</feature>
<proteinExistence type="predicted"/>
<protein>
    <submittedName>
        <fullName evidence="2">Uncharacterized protein</fullName>
    </submittedName>
</protein>
<feature type="region of interest" description="Disordered" evidence="1">
    <location>
        <begin position="228"/>
        <end position="301"/>
    </location>
</feature>
<evidence type="ECO:0000313" key="3">
    <source>
        <dbReference type="Proteomes" id="UP001163046"/>
    </source>
</evidence>
<dbReference type="EMBL" id="MU825873">
    <property type="protein sequence ID" value="KAJ7387620.1"/>
    <property type="molecule type" value="Genomic_DNA"/>
</dbReference>
<feature type="compositionally biased region" description="Polar residues" evidence="1">
    <location>
        <begin position="65"/>
        <end position="76"/>
    </location>
</feature>
<evidence type="ECO:0000313" key="2">
    <source>
        <dbReference type="EMBL" id="KAJ7387620.1"/>
    </source>
</evidence>
<accession>A0A9W9ZUB8</accession>
<reference evidence="2" key="1">
    <citation type="submission" date="2023-01" db="EMBL/GenBank/DDBJ databases">
        <title>Genome assembly of the deep-sea coral Lophelia pertusa.</title>
        <authorList>
            <person name="Herrera S."/>
            <person name="Cordes E."/>
        </authorList>
    </citation>
    <scope>NUCLEOTIDE SEQUENCE</scope>
    <source>
        <strain evidence="2">USNM1676648</strain>
        <tissue evidence="2">Polyp</tissue>
    </source>
</reference>
<feature type="region of interest" description="Disordered" evidence="1">
    <location>
        <begin position="60"/>
        <end position="85"/>
    </location>
</feature>